<feature type="transmembrane region" description="Helical" evidence="9">
    <location>
        <begin position="331"/>
        <end position="354"/>
    </location>
</feature>
<evidence type="ECO:0000313" key="11">
    <source>
        <dbReference type="Proteomes" id="UP000262195"/>
    </source>
</evidence>
<name>A0A3D4S4T3_9ENTE</name>
<dbReference type="STRING" id="1121105.GCA_000421665_01175"/>
<reference evidence="10 11" key="1">
    <citation type="journal article" date="2018" name="Nat. Biotechnol.">
        <title>A standardized bacterial taxonomy based on genome phylogeny substantially revises the tree of life.</title>
        <authorList>
            <person name="Parks D.H."/>
            <person name="Chuvochina M."/>
            <person name="Waite D.W."/>
            <person name="Rinke C."/>
            <person name="Skarshewski A."/>
            <person name="Chaumeil P.A."/>
            <person name="Hugenholtz P."/>
        </authorList>
    </citation>
    <scope>NUCLEOTIDE SEQUENCE [LARGE SCALE GENOMIC DNA]</scope>
    <source>
        <strain evidence="10">UBA11306</strain>
    </source>
</reference>
<dbReference type="EMBL" id="DQHO01000024">
    <property type="protein sequence ID" value="HCS93817.1"/>
    <property type="molecule type" value="Genomic_DNA"/>
</dbReference>
<accession>A0A3D4S4T3</accession>
<evidence type="ECO:0000256" key="8">
    <source>
        <dbReference type="SAM" id="MobiDB-lite"/>
    </source>
</evidence>
<feature type="region of interest" description="Disordered" evidence="8">
    <location>
        <begin position="400"/>
        <end position="453"/>
    </location>
</feature>
<dbReference type="AlphaFoldDB" id="A0A3D4S4T3"/>
<evidence type="ECO:0000256" key="3">
    <source>
        <dbReference type="ARBA" id="ARBA00022448"/>
    </source>
</evidence>
<sequence>MQKKDNTTTKKPLSWFFKWVLNNKVVSFLFITILIMVNILLLQRISGIFDPVFLFLRIIAFPVISAGILFYIMEPGVRFLLHRNVPKGIAIWTILFVAALAIVAIFSFLIPILRTQIVDFVTSWPGYYDTFVSEINRLTNNDMLISLQPQLQQLNDQFTRTISNQLNSILNLTLSSITNVVGVVSETLIGLVTMPIILFYLLKDSHRVLPNILKLFPTKSRESISEVLVKMNGQISQYISGQITVAFFVGVMFVVGYAIIGLNYGTAIGIFAGVLNIIPYVGSFVGMVPAIVIALVTSPVMLVKVLIVFMIEQTIEGRIISPLVLGNSLKMHPVTILLILLAGGRMFGVMGLLLGIPGYAVVKVVVTSIFEWTKEYSGLYQDDKHSIELASVGNNVNVVDTTKGSKNESTNDSDNDSLIDSDSHSHNNDDSKASSKASSKVDLRDSSKDSSEE</sequence>
<comment type="similarity">
    <text evidence="2">Belongs to the autoinducer-2 exporter (AI-2E) (TC 2.A.86) family.</text>
</comment>
<dbReference type="PANTHER" id="PTHR21716:SF53">
    <property type="entry name" value="PERMEASE PERM-RELATED"/>
    <property type="match status" value="1"/>
</dbReference>
<dbReference type="Pfam" id="PF01594">
    <property type="entry name" value="AI-2E_transport"/>
    <property type="match status" value="1"/>
</dbReference>
<dbReference type="InterPro" id="IPR002549">
    <property type="entry name" value="AI-2E-like"/>
</dbReference>
<feature type="transmembrane region" description="Helical" evidence="9">
    <location>
        <begin position="21"/>
        <end position="42"/>
    </location>
</feature>
<feature type="transmembrane region" description="Helical" evidence="9">
    <location>
        <begin position="238"/>
        <end position="260"/>
    </location>
</feature>
<evidence type="ECO:0000256" key="1">
    <source>
        <dbReference type="ARBA" id="ARBA00004651"/>
    </source>
</evidence>
<dbReference type="Proteomes" id="UP000262195">
    <property type="component" value="Unassembled WGS sequence"/>
</dbReference>
<dbReference type="GO" id="GO:0055085">
    <property type="term" value="P:transmembrane transport"/>
    <property type="evidence" value="ECO:0007669"/>
    <property type="project" value="TreeGrafter"/>
</dbReference>
<feature type="transmembrane region" description="Helical" evidence="9">
    <location>
        <begin position="54"/>
        <end position="73"/>
    </location>
</feature>
<proteinExistence type="inferred from homology"/>
<keyword evidence="5 9" id="KW-0812">Transmembrane</keyword>
<keyword evidence="3" id="KW-0813">Transport</keyword>
<evidence type="ECO:0000256" key="9">
    <source>
        <dbReference type="SAM" id="Phobius"/>
    </source>
</evidence>
<organism evidence="10 11">
    <name type="scientific">Bavariicoccus seileri</name>
    <dbReference type="NCBI Taxonomy" id="549685"/>
    <lineage>
        <taxon>Bacteria</taxon>
        <taxon>Bacillati</taxon>
        <taxon>Bacillota</taxon>
        <taxon>Bacilli</taxon>
        <taxon>Lactobacillales</taxon>
        <taxon>Enterococcaceae</taxon>
        <taxon>Bavariicoccus</taxon>
    </lineage>
</organism>
<evidence type="ECO:0000256" key="6">
    <source>
        <dbReference type="ARBA" id="ARBA00022989"/>
    </source>
</evidence>
<evidence type="ECO:0000313" key="10">
    <source>
        <dbReference type="EMBL" id="HCS93817.1"/>
    </source>
</evidence>
<comment type="subcellular location">
    <subcellularLocation>
        <location evidence="1">Cell membrane</location>
        <topology evidence="1">Multi-pass membrane protein</topology>
    </subcellularLocation>
</comment>
<feature type="transmembrane region" description="Helical" evidence="9">
    <location>
        <begin position="266"/>
        <end position="285"/>
    </location>
</feature>
<feature type="transmembrane region" description="Helical" evidence="9">
    <location>
        <begin position="89"/>
        <end position="113"/>
    </location>
</feature>
<evidence type="ECO:0000256" key="7">
    <source>
        <dbReference type="ARBA" id="ARBA00023136"/>
    </source>
</evidence>
<comment type="caution">
    <text evidence="10">The sequence shown here is derived from an EMBL/GenBank/DDBJ whole genome shotgun (WGS) entry which is preliminary data.</text>
</comment>
<evidence type="ECO:0000256" key="4">
    <source>
        <dbReference type="ARBA" id="ARBA00022475"/>
    </source>
</evidence>
<keyword evidence="7 9" id="KW-0472">Membrane</keyword>
<feature type="transmembrane region" description="Helical" evidence="9">
    <location>
        <begin position="180"/>
        <end position="202"/>
    </location>
</feature>
<feature type="compositionally biased region" description="Basic and acidic residues" evidence="8">
    <location>
        <begin position="421"/>
        <end position="453"/>
    </location>
</feature>
<protein>
    <submittedName>
        <fullName evidence="10">AI-2E family transporter</fullName>
    </submittedName>
</protein>
<dbReference type="PANTHER" id="PTHR21716">
    <property type="entry name" value="TRANSMEMBRANE PROTEIN"/>
    <property type="match status" value="1"/>
</dbReference>
<evidence type="ECO:0000256" key="2">
    <source>
        <dbReference type="ARBA" id="ARBA00009773"/>
    </source>
</evidence>
<keyword evidence="6 9" id="KW-1133">Transmembrane helix</keyword>
<gene>
    <name evidence="10" type="ORF">DIW15_03790</name>
</gene>
<dbReference type="GO" id="GO:0005886">
    <property type="term" value="C:plasma membrane"/>
    <property type="evidence" value="ECO:0007669"/>
    <property type="project" value="UniProtKB-SubCell"/>
</dbReference>
<keyword evidence="4" id="KW-1003">Cell membrane</keyword>
<evidence type="ECO:0000256" key="5">
    <source>
        <dbReference type="ARBA" id="ARBA00022692"/>
    </source>
</evidence>